<name>A0A378Q552_9GAMM</name>
<gene>
    <name evidence="1" type="ORF">NCTC11091_00067</name>
</gene>
<dbReference type="RefSeq" id="WP_067059239.1">
    <property type="nucleotide sequence ID" value="NZ_MXAO01000064.1"/>
</dbReference>
<accession>A0A378Q552</accession>
<dbReference type="EMBL" id="UGQA01000001">
    <property type="protein sequence ID" value="STY94307.1"/>
    <property type="molecule type" value="Genomic_DNA"/>
</dbReference>
<dbReference type="AlphaFoldDB" id="A0A378Q552"/>
<evidence type="ECO:0000313" key="2">
    <source>
        <dbReference type="Proteomes" id="UP000255193"/>
    </source>
</evidence>
<proteinExistence type="predicted"/>
<evidence type="ECO:0000313" key="1">
    <source>
        <dbReference type="EMBL" id="STY94307.1"/>
    </source>
</evidence>
<protein>
    <submittedName>
        <fullName evidence="1">Dnd system-associated protein 4</fullName>
    </submittedName>
</protein>
<dbReference type="Proteomes" id="UP000255193">
    <property type="component" value="Unassembled WGS sequence"/>
</dbReference>
<reference evidence="1 2" key="1">
    <citation type="submission" date="2018-06" db="EMBL/GenBank/DDBJ databases">
        <authorList>
            <consortium name="Pathogen Informatics"/>
            <person name="Doyle S."/>
        </authorList>
    </citation>
    <scope>NUCLEOTIDE SEQUENCE [LARGE SCALE GENOMIC DNA]</scope>
    <source>
        <strain evidence="1 2">NCTC11091</strain>
    </source>
</reference>
<sequence>MITNQVSKEKTSEDAWRNIQVNRDRKFEHLVKDLVDSPDTALFRFNKDLMIFGAMLGYNFEYRKPLPTKSEDMIQITLQTYRNTEDDGYIYLLGMLENRHATCLKNENLSETVKIFEEYCNGGLDLLNDWKAEYPTKKMTEILMEKIAEHTQNMQTNHQNVSNEDLEINF</sequence>
<organism evidence="1 2">
    <name type="scientific">Faucicola atlantae</name>
    <dbReference type="NCBI Taxonomy" id="34059"/>
    <lineage>
        <taxon>Bacteria</taxon>
        <taxon>Pseudomonadati</taxon>
        <taxon>Pseudomonadota</taxon>
        <taxon>Gammaproteobacteria</taxon>
        <taxon>Moraxellales</taxon>
        <taxon>Moraxellaceae</taxon>
        <taxon>Faucicola</taxon>
    </lineage>
</organism>